<proteinExistence type="inferred from homology"/>
<dbReference type="PROSITE" id="PS00455">
    <property type="entry name" value="AMP_BINDING"/>
    <property type="match status" value="2"/>
</dbReference>
<dbReference type="InterPro" id="IPR045851">
    <property type="entry name" value="AMP-bd_C_sf"/>
</dbReference>
<name>A0A5R9FBB1_9ACTN</name>
<dbReference type="InterPro" id="IPR009081">
    <property type="entry name" value="PP-bd_ACP"/>
</dbReference>
<dbReference type="GO" id="GO:0008610">
    <property type="term" value="P:lipid biosynthetic process"/>
    <property type="evidence" value="ECO:0007669"/>
    <property type="project" value="UniProtKB-ARBA"/>
</dbReference>
<comment type="caution">
    <text evidence="9">The sequence shown here is derived from an EMBL/GenBank/DDBJ whole genome shotgun (WGS) entry which is preliminary data.</text>
</comment>
<evidence type="ECO:0000313" key="9">
    <source>
        <dbReference type="EMBL" id="TLS39510.1"/>
    </source>
</evidence>
<dbReference type="CDD" id="cd05930">
    <property type="entry name" value="A_NRPS"/>
    <property type="match status" value="2"/>
</dbReference>
<evidence type="ECO:0000256" key="3">
    <source>
        <dbReference type="ARBA" id="ARBA00022450"/>
    </source>
</evidence>
<dbReference type="Gene3D" id="3.30.559.30">
    <property type="entry name" value="Nonribosomal peptide synthetase, condensation domain"/>
    <property type="match status" value="3"/>
</dbReference>
<dbReference type="FunFam" id="3.40.50.980:FF:000001">
    <property type="entry name" value="Non-ribosomal peptide synthetase"/>
    <property type="match status" value="2"/>
</dbReference>
<accession>A0A5R9FBB1</accession>
<feature type="compositionally biased region" description="Polar residues" evidence="7">
    <location>
        <begin position="2436"/>
        <end position="2445"/>
    </location>
</feature>
<dbReference type="EMBL" id="VBZC01000133">
    <property type="protein sequence ID" value="TLS39510.1"/>
    <property type="molecule type" value="Genomic_DNA"/>
</dbReference>
<dbReference type="InterPro" id="IPR023213">
    <property type="entry name" value="CAT-like_dom_sf"/>
</dbReference>
<keyword evidence="10" id="KW-1185">Reference proteome</keyword>
<keyword evidence="5" id="KW-0677">Repeat</keyword>
<dbReference type="SUPFAM" id="SSF47336">
    <property type="entry name" value="ACP-like"/>
    <property type="match status" value="1"/>
</dbReference>
<dbReference type="PANTHER" id="PTHR45527">
    <property type="entry name" value="NONRIBOSOMAL PEPTIDE SYNTHETASE"/>
    <property type="match status" value="1"/>
</dbReference>
<dbReference type="GO" id="GO:0017000">
    <property type="term" value="P:antibiotic biosynthetic process"/>
    <property type="evidence" value="ECO:0007669"/>
    <property type="project" value="UniProtKB-KW"/>
</dbReference>
<dbReference type="InterPro" id="IPR025110">
    <property type="entry name" value="AMP-bd_C"/>
</dbReference>
<dbReference type="CDD" id="cd19543">
    <property type="entry name" value="DCL_NRPS"/>
    <property type="match status" value="1"/>
</dbReference>
<protein>
    <submittedName>
        <fullName evidence="9">Amino acid adenylation domain-containing protein</fullName>
    </submittedName>
</protein>
<dbReference type="InterPro" id="IPR000873">
    <property type="entry name" value="AMP-dep_synth/lig_dom"/>
</dbReference>
<dbReference type="FunFam" id="3.30.300.30:FF:000015">
    <property type="entry name" value="Nonribosomal peptide synthase SidD"/>
    <property type="match status" value="1"/>
</dbReference>
<dbReference type="InterPro" id="IPR001242">
    <property type="entry name" value="Condensation_dom"/>
</dbReference>
<dbReference type="GO" id="GO:0003824">
    <property type="term" value="F:catalytic activity"/>
    <property type="evidence" value="ECO:0007669"/>
    <property type="project" value="InterPro"/>
</dbReference>
<dbReference type="GO" id="GO:0072330">
    <property type="term" value="P:monocarboxylic acid biosynthetic process"/>
    <property type="evidence" value="ECO:0007669"/>
    <property type="project" value="UniProtKB-ARBA"/>
</dbReference>
<dbReference type="GO" id="GO:0005829">
    <property type="term" value="C:cytosol"/>
    <property type="evidence" value="ECO:0007669"/>
    <property type="project" value="TreeGrafter"/>
</dbReference>
<dbReference type="Pfam" id="PF00501">
    <property type="entry name" value="AMP-binding"/>
    <property type="match status" value="2"/>
</dbReference>
<evidence type="ECO:0000256" key="2">
    <source>
        <dbReference type="ARBA" id="ARBA00006432"/>
    </source>
</evidence>
<keyword evidence="3" id="KW-0596">Phosphopantetheine</keyword>
<evidence type="ECO:0000256" key="5">
    <source>
        <dbReference type="ARBA" id="ARBA00022737"/>
    </source>
</evidence>
<dbReference type="NCBIfam" id="TIGR01733">
    <property type="entry name" value="AA-adenyl-dom"/>
    <property type="match status" value="2"/>
</dbReference>
<dbReference type="Gene3D" id="3.30.559.10">
    <property type="entry name" value="Chloramphenicol acetyltransferase-like domain"/>
    <property type="match status" value="3"/>
</dbReference>
<dbReference type="FunFam" id="3.40.50.12780:FF:000012">
    <property type="entry name" value="Non-ribosomal peptide synthetase"/>
    <property type="match status" value="1"/>
</dbReference>
<dbReference type="GO" id="GO:0044550">
    <property type="term" value="P:secondary metabolite biosynthetic process"/>
    <property type="evidence" value="ECO:0007669"/>
    <property type="project" value="TreeGrafter"/>
</dbReference>
<dbReference type="Gene3D" id="3.40.50.980">
    <property type="match status" value="2"/>
</dbReference>
<dbReference type="SMART" id="SM00823">
    <property type="entry name" value="PKS_PP"/>
    <property type="match status" value="1"/>
</dbReference>
<comment type="cofactor">
    <cofactor evidence="1">
        <name>pantetheine 4'-phosphate</name>
        <dbReference type="ChEBI" id="CHEBI:47942"/>
    </cofactor>
</comment>
<feature type="domain" description="Carrier" evidence="8">
    <location>
        <begin position="1432"/>
        <end position="1507"/>
    </location>
</feature>
<evidence type="ECO:0000256" key="4">
    <source>
        <dbReference type="ARBA" id="ARBA00022553"/>
    </source>
</evidence>
<sequence>FTMSSVVDLPVGIDGAGLTATLAAVWDRHDLLRSRLVGDGMEIEEPGSVDVTSLVHRVECDGRWDDGWWERATSELDAATGRLDPARGVMAQFVWFDAGAETAGRLIVVLHHLVVDGVSWRILLPDLAAAWKQIRDGQTPEPDPVGTSVRRWTHALVEEASSPERVAELELWQSVVDGPDPLIGSRPVDPAVDVISTQEYVWARVPAPVTEALLTDVPAAFRGGVNDGLLSALAVAVSRWRRGRGVEESSLLVKLEGHGREEAVVPGADLSRTVGWFTSMFPVRLDLAGVDVEEALAGGAAAGSVVKAVKEQLLRIPDKGLGYGLLRYLNEETGAVLAPHPTGQIAFNYLGHFSAADMPEELRGLGWSQAPGTNELIAVPDADMPVMSTLEINALVTDSGQLTARLGFPSGVLSREDVEELAELWGEALEGLARHVARPDAGGLTPSDVPLVSVRQSELESWEQRYPGLSDVWPLTPLQSGLLFESMLSDAGHDAYQMQFAYHLSGAVDPERMRAAGQALLDRYANLRTAFVPDASGDLVQLVLDDVELPWQHLDMSARDDTAHADDAGDDEFQRFLAEDRATRFDPTAPPLLRISLITRGPDRAALVFTAHHVLFDGWSVPTLMQDLLRLYGSGGDTSVLPRVRGFREFLVWQSRQDREAAATAWAGELDGFDDPTLLVRDKGADSHSDDIGHVDVPLSAELSLGLSACAADLGVTLNTLVQGAWAVLLGQLTGRQDVVFGATVSGRPPAVPDVESMVGLFINTLPVRVRCAPGDTFARLLGALQDRQGALLDHHHHGLTEIQQAVGTNTLFDTIVVFESYPVDHVGLSEANDTAGVAITGITPFSGTHYPVTVMADADPNLRLSLQYQPHALDRAEADTIAARFERVLRALVADPYLPVGAVDVLSPAEREQALRGSAGTSMPVPDTTVPALFAERAAATPDTVAVVSGEESLTYRELDERAERLAHGLAGRGVGPESVVAVALPRTADLVVALLGVLKAGAGYLPIDPAYPSRRLEFILSDAAPSLVLTDAGAAGVLPATGIPAVHLVDIEREASAADPASADPVPVAPRPDNVAYVMYTSGSTGTPKGVAVTHRNVAGCLPGLVAALGVEPGARILAGASVNFDVSVFEIFSTLCAGGTVEIIRDVLALGERADWTADVISSVPSAFAELLDELPGRISPKTVVFAGEGLPAALVARTREVLPGVRVVNGYGQTESFYATAFALPADEEWTGGTNAPIGEPLDHVRVHILGAGLLPVPPGVTGELYVAGASLARGYRGRAALTAERFVADPFGPPGSRMYRTGDLARWTADGRLEYVGRGDGQVKIRGVRVEPAEVEAVLAGHPDVGQAVVVARESRGSGTSKYLAAYVVPAGPEAPQDLRVFMSAKLPDHLVPSAFVTLEKFPLLPNGKVDRAALPEPGFTGVAYRAPRTTTEEVLCRLFAEVLGVERVGIDDDFFARTGQSLLATRLVNRIRATLGAEVRVPQVFAAPTVAQLSGQLSTSGPARPRLRRADTRPERVPLSFAQRRLWFVDRFEGPSATYNHSFVLRLTGTLDATALRAALRDVVARHESLRTLVVEDADGHPYQQVLPVSEVVLDTPLTEVTPQTVDEELARVIGRPFDLAKEIPTRTALLRLDAGEHLLPLVIHHIAVDGESIAPLARDLGTAYAARLDGAAPDWPELPVQYADYTLWQRELLGDESDPESLLAAQAAYWRRELSGAPQPLQLPADRPRPPAPSHRGDAVEFGLAPHVAAEVDRLARAHGATAAMVLQSALAVLLGRLGGGDDITMGSPIANRTDAELADLVGFFVNTWVLRADLSGNPSFEEVLGRVRDKALSAYDNQEAPFERLVELLNPERSTAYHPLFQVMFAWQNITREDFEMRGLRVSWEPSFTQTAKFDLFFNMGDIPGQGVIGYLEYATDLFDRDTVENLATRFAQVVEQLVTAPERRIGVVDVLLPGEHEHLAALSGPDRRAPDRQAPDVTVPGLFERQAAAAPEALAVVGGEVSLTYRELDDRANRLAHGLAERGVGPESVVALALPRSADLVVAMLGILKSGAAYLPIDPRYPSARLGLMLEQAQPRLILLDEEAAAALPEHDVPPLLLGELDLDGADATPVGTGPSPDNAAYVMYTSGSTGTPKGVTVTHRNVTNCLPSLADALGVRPGARILAGTSINFDVSVFEIMTALTTGGSVEVVRDVLELGERESWTGGVVSSVPSVFAELLDQLVGKTSVDTLVFAGEALPASLVERARKAFPGVRVVNGYGQTETFYASAFALPGDAPWDGGTSAPIGTPLDGVRAYVLGDGLLPVPAGVVGELYVAGESVARGYRGRAGLTAERFVPDPFGPAGSRMYRTGDLARWNREGRLEYVGRGDGQVKIRGLRIEPGEVEAALSAHPAVERSAVVVHEGKGANKQLVGYVVPAHSAHGDQDGSAGSSDTAGATDTAKNRNSLDLTAGVSVPELRKFVAGRLPEFMVPSAFVVLDRLPLAPN</sequence>
<dbReference type="Gene3D" id="1.10.1200.10">
    <property type="entry name" value="ACP-like"/>
    <property type="match status" value="1"/>
</dbReference>
<dbReference type="InterPro" id="IPR036736">
    <property type="entry name" value="ACP-like_sf"/>
</dbReference>
<dbReference type="InterPro" id="IPR020806">
    <property type="entry name" value="PKS_PP-bd"/>
</dbReference>
<dbReference type="Pfam" id="PF00550">
    <property type="entry name" value="PP-binding"/>
    <property type="match status" value="1"/>
</dbReference>
<dbReference type="Pfam" id="PF00668">
    <property type="entry name" value="Condensation"/>
    <property type="match status" value="3"/>
</dbReference>
<keyword evidence="6" id="KW-0045">Antibiotic biosynthesis</keyword>
<evidence type="ECO:0000256" key="6">
    <source>
        <dbReference type="ARBA" id="ARBA00023194"/>
    </source>
</evidence>
<dbReference type="Proteomes" id="UP000305906">
    <property type="component" value="Unassembled WGS sequence"/>
</dbReference>
<dbReference type="GO" id="GO:0043041">
    <property type="term" value="P:amino acid activation for nonribosomal peptide biosynthetic process"/>
    <property type="evidence" value="ECO:0007669"/>
    <property type="project" value="TreeGrafter"/>
</dbReference>
<dbReference type="GO" id="GO:0031177">
    <property type="term" value="F:phosphopantetheine binding"/>
    <property type="evidence" value="ECO:0007669"/>
    <property type="project" value="InterPro"/>
</dbReference>
<dbReference type="Gene3D" id="3.30.300.30">
    <property type="match status" value="2"/>
</dbReference>
<evidence type="ECO:0000256" key="1">
    <source>
        <dbReference type="ARBA" id="ARBA00001957"/>
    </source>
</evidence>
<evidence type="ECO:0000259" key="8">
    <source>
        <dbReference type="PROSITE" id="PS50075"/>
    </source>
</evidence>
<comment type="similarity">
    <text evidence="2">Belongs to the ATP-dependent AMP-binding enzyme family.</text>
</comment>
<dbReference type="Gene3D" id="2.30.38.10">
    <property type="entry name" value="Luciferase, Domain 3"/>
    <property type="match status" value="1"/>
</dbReference>
<evidence type="ECO:0000256" key="7">
    <source>
        <dbReference type="SAM" id="MobiDB-lite"/>
    </source>
</evidence>
<dbReference type="NCBIfam" id="TIGR01720">
    <property type="entry name" value="NRPS-para261"/>
    <property type="match status" value="1"/>
</dbReference>
<dbReference type="PANTHER" id="PTHR45527:SF1">
    <property type="entry name" value="FATTY ACID SYNTHASE"/>
    <property type="match status" value="1"/>
</dbReference>
<dbReference type="PROSITE" id="PS50075">
    <property type="entry name" value="CARRIER"/>
    <property type="match status" value="1"/>
</dbReference>
<dbReference type="InterPro" id="IPR010060">
    <property type="entry name" value="NRPS_synth"/>
</dbReference>
<dbReference type="InterPro" id="IPR020845">
    <property type="entry name" value="AMP-binding_CS"/>
</dbReference>
<dbReference type="SUPFAM" id="SSF52777">
    <property type="entry name" value="CoA-dependent acyltransferases"/>
    <property type="match status" value="6"/>
</dbReference>
<gene>
    <name evidence="9" type="ORF">FE633_46505</name>
</gene>
<dbReference type="InterPro" id="IPR042099">
    <property type="entry name" value="ANL_N_sf"/>
</dbReference>
<dbReference type="FunFam" id="1.10.1200.10:FF:000016">
    <property type="entry name" value="Non-ribosomal peptide synthase"/>
    <property type="match status" value="1"/>
</dbReference>
<reference evidence="9 10" key="1">
    <citation type="submission" date="2019-05" db="EMBL/GenBank/DDBJ databases">
        <title>Streptomyces sp. NEAU-C151, a novel actinomycete isolated from soil.</title>
        <authorList>
            <person name="Han L."/>
            <person name="Jiang H."/>
        </authorList>
    </citation>
    <scope>NUCLEOTIDE SEQUENCE [LARGE SCALE GENOMIC DNA]</scope>
    <source>
        <strain evidence="9 10">NEAU-C151</strain>
    </source>
</reference>
<feature type="non-terminal residue" evidence="9">
    <location>
        <position position="2494"/>
    </location>
</feature>
<dbReference type="CDD" id="cd19540">
    <property type="entry name" value="LCL_NRPS-like"/>
    <property type="match status" value="1"/>
</dbReference>
<keyword evidence="4" id="KW-0597">Phosphoprotein</keyword>
<feature type="region of interest" description="Disordered" evidence="7">
    <location>
        <begin position="2427"/>
        <end position="2451"/>
    </location>
</feature>
<dbReference type="SUPFAM" id="SSF56801">
    <property type="entry name" value="Acetyl-CoA synthetase-like"/>
    <property type="match status" value="2"/>
</dbReference>
<dbReference type="FunFam" id="2.30.38.10:FF:000001">
    <property type="entry name" value="Non-ribosomal peptide synthetase PvdI"/>
    <property type="match status" value="2"/>
</dbReference>
<evidence type="ECO:0000313" key="10">
    <source>
        <dbReference type="Proteomes" id="UP000305906"/>
    </source>
</evidence>
<dbReference type="Pfam" id="PF13193">
    <property type="entry name" value="AMP-binding_C"/>
    <property type="match status" value="2"/>
</dbReference>
<organism evidence="9 10">
    <name type="scientific">Streptomyces montanus</name>
    <dbReference type="NCBI Taxonomy" id="2580423"/>
    <lineage>
        <taxon>Bacteria</taxon>
        <taxon>Bacillati</taxon>
        <taxon>Actinomycetota</taxon>
        <taxon>Actinomycetes</taxon>
        <taxon>Kitasatosporales</taxon>
        <taxon>Streptomycetaceae</taxon>
        <taxon>Streptomyces</taxon>
    </lineage>
</organism>
<feature type="non-terminal residue" evidence="9">
    <location>
        <position position="1"/>
    </location>
</feature>
<dbReference type="Gene3D" id="3.40.50.12780">
    <property type="entry name" value="N-terminal domain of ligase-like"/>
    <property type="match status" value="1"/>
</dbReference>
<dbReference type="InterPro" id="IPR010071">
    <property type="entry name" value="AA_adenyl_dom"/>
</dbReference>